<accession>A0AAN6BSU9</accession>
<evidence type="ECO:0000256" key="1">
    <source>
        <dbReference type="SAM" id="MobiDB-lite"/>
    </source>
</evidence>
<dbReference type="Proteomes" id="UP000649114">
    <property type="component" value="Unassembled WGS sequence"/>
</dbReference>
<gene>
    <name evidence="2" type="ORF">CNMCM8927_007486</name>
</gene>
<dbReference type="AlphaFoldDB" id="A0AAN6BSU9"/>
<protein>
    <recommendedName>
        <fullName evidence="4">BTB domain-containing protein</fullName>
    </recommendedName>
</protein>
<evidence type="ECO:0008006" key="4">
    <source>
        <dbReference type="Google" id="ProtNLM"/>
    </source>
</evidence>
<sequence length="328" mass="35871">MTGAHHILDPDGDLVLVFSVTNRQTVILNGNIAQEPSKQVTAADSQTSGSSNQPAAAEQIGQQETSKDANEDQQVHVRVSSKHLALASPVFRRMLSGPWQEAQNLAAGDRSEIETECWNVGAMLILMNIIHGRGPKVPREITLNALAEIAVLVVYYECYEAVDVMAEIWMDKLLNTFTSATRIAATQSQQRIDPGDLPIPQRILDKIEEHRRDGVKSALDMCYKLITDLRDGRKHCSEVCDALRLGLLIKQLHAGGQLPPLPADSIPNRQKHNRLHGFELGAFKDQLRASGSADSTVSSAETSSGQACAGQVRWAPVKISYESSDSNF</sequence>
<organism evidence="2 3">
    <name type="scientific">Aspergillus lentulus</name>
    <dbReference type="NCBI Taxonomy" id="293939"/>
    <lineage>
        <taxon>Eukaryota</taxon>
        <taxon>Fungi</taxon>
        <taxon>Dikarya</taxon>
        <taxon>Ascomycota</taxon>
        <taxon>Pezizomycotina</taxon>
        <taxon>Eurotiomycetes</taxon>
        <taxon>Eurotiomycetidae</taxon>
        <taxon>Eurotiales</taxon>
        <taxon>Aspergillaceae</taxon>
        <taxon>Aspergillus</taxon>
        <taxon>Aspergillus subgen. Fumigati</taxon>
    </lineage>
</organism>
<dbReference type="InterPro" id="IPR011333">
    <property type="entry name" value="SKP1/BTB/POZ_sf"/>
</dbReference>
<reference evidence="2" key="2">
    <citation type="submission" date="2020-04" db="EMBL/GenBank/DDBJ databases">
        <authorList>
            <person name="Santos R.A.C."/>
            <person name="Steenwyk J.L."/>
            <person name="Rivero-Menendez O."/>
            <person name="Mead M.E."/>
            <person name="Silva L.P."/>
            <person name="Bastos R.W."/>
            <person name="Alastruey-Izquierdo A."/>
            <person name="Goldman G.H."/>
            <person name="Rokas A."/>
        </authorList>
    </citation>
    <scope>NUCLEOTIDE SEQUENCE</scope>
    <source>
        <strain evidence="2">CNM-CM8927</strain>
    </source>
</reference>
<proteinExistence type="predicted"/>
<comment type="caution">
    <text evidence="2">The sequence shown here is derived from an EMBL/GenBank/DDBJ whole genome shotgun (WGS) entry which is preliminary data.</text>
</comment>
<dbReference type="EMBL" id="JAAAPU010000005">
    <property type="protein sequence ID" value="KAF4209119.1"/>
    <property type="molecule type" value="Genomic_DNA"/>
</dbReference>
<dbReference type="Gene3D" id="3.30.710.10">
    <property type="entry name" value="Potassium Channel Kv1.1, Chain A"/>
    <property type="match status" value="1"/>
</dbReference>
<name>A0AAN6BSU9_ASPLE</name>
<feature type="compositionally biased region" description="Polar residues" evidence="1">
    <location>
        <begin position="36"/>
        <end position="64"/>
    </location>
</feature>
<reference evidence="2" key="1">
    <citation type="journal article" date="2020" name="bioRxiv">
        <title>Genomic and phenotypic heterogeneity of clinical isolates of the human pathogens Aspergillus fumigatus, Aspergillus lentulus and Aspergillus fumigatiaffinis.</title>
        <authorList>
            <person name="dos Santos R.A.C."/>
            <person name="Steenwyk J.L."/>
            <person name="Rivero-Menendez O."/>
            <person name="Mead M.E."/>
            <person name="Silva L.P."/>
            <person name="Bastos R.W."/>
            <person name="Alastruey-Izquierdo A."/>
            <person name="Goldman G.H."/>
            <person name="Rokas A."/>
        </authorList>
    </citation>
    <scope>NUCLEOTIDE SEQUENCE</scope>
    <source>
        <strain evidence="2">CNM-CM8927</strain>
    </source>
</reference>
<feature type="region of interest" description="Disordered" evidence="1">
    <location>
        <begin position="36"/>
        <end position="72"/>
    </location>
</feature>
<evidence type="ECO:0000313" key="3">
    <source>
        <dbReference type="Proteomes" id="UP000649114"/>
    </source>
</evidence>
<evidence type="ECO:0000313" key="2">
    <source>
        <dbReference type="EMBL" id="KAF4209119.1"/>
    </source>
</evidence>